<organism evidence="1 2">
    <name type="scientific">Salmonella enterica subsp. enterica serovar Poona</name>
    <dbReference type="NCBI Taxonomy" id="436295"/>
    <lineage>
        <taxon>Bacteria</taxon>
        <taxon>Pseudomonadati</taxon>
        <taxon>Pseudomonadota</taxon>
        <taxon>Gammaproteobacteria</taxon>
        <taxon>Enterobacterales</taxon>
        <taxon>Enterobacteriaceae</taxon>
        <taxon>Salmonella</taxon>
    </lineage>
</organism>
<keyword evidence="2" id="KW-1185">Reference proteome</keyword>
<reference evidence="1 2" key="1">
    <citation type="submission" date="2018-03" db="EMBL/GenBank/DDBJ databases">
        <title>Non-Typhoidal Salmonella genome sequencing and assembly.</title>
        <authorList>
            <person name="Matchawe C."/>
        </authorList>
    </citation>
    <scope>NUCLEOTIDE SEQUENCE [LARGE SCALE GENOMIC DNA]</scope>
    <source>
        <strain evidence="1 2">22sa</strain>
    </source>
</reference>
<feature type="non-terminal residue" evidence="1">
    <location>
        <position position="1"/>
    </location>
</feature>
<name>A0A4Z0NJ11_SALET</name>
<dbReference type="Proteomes" id="UP000298196">
    <property type="component" value="Unassembled WGS sequence"/>
</dbReference>
<proteinExistence type="predicted"/>
<comment type="caution">
    <text evidence="1">The sequence shown here is derived from an EMBL/GenBank/DDBJ whole genome shotgun (WGS) entry which is preliminary data.</text>
</comment>
<gene>
    <name evidence="1" type="ORF">C9F07_09795</name>
</gene>
<evidence type="ECO:0000313" key="2">
    <source>
        <dbReference type="Proteomes" id="UP000298196"/>
    </source>
</evidence>
<dbReference type="AlphaFoldDB" id="A0A4Z0NJ11"/>
<accession>A0A4Z0NJ11</accession>
<sequence length="51" mass="5540">CSTDAPDPVSLIRPLHRPPAALVDAFSKHLQTHLSRLVEPLEVILGPMTKA</sequence>
<dbReference type="EMBL" id="PYKI01001063">
    <property type="protein sequence ID" value="TGD96120.1"/>
    <property type="molecule type" value="Genomic_DNA"/>
</dbReference>
<evidence type="ECO:0000313" key="1">
    <source>
        <dbReference type="EMBL" id="TGD96120.1"/>
    </source>
</evidence>
<protein>
    <submittedName>
        <fullName evidence="1">LysR family transcriptional regulator</fullName>
    </submittedName>
</protein>